<comment type="caution">
    <text evidence="2">The sequence shown here is derived from an EMBL/GenBank/DDBJ whole genome shotgun (WGS) entry which is preliminary data.</text>
</comment>
<name>A0AA86QGJ0_9EUKA</name>
<dbReference type="Proteomes" id="UP001642409">
    <property type="component" value="Unassembled WGS sequence"/>
</dbReference>
<reference evidence="2" key="1">
    <citation type="submission" date="2023-06" db="EMBL/GenBank/DDBJ databases">
        <authorList>
            <person name="Kurt Z."/>
        </authorList>
    </citation>
    <scope>NUCLEOTIDE SEQUENCE</scope>
</reference>
<feature type="transmembrane region" description="Helical" evidence="1">
    <location>
        <begin position="95"/>
        <end position="128"/>
    </location>
</feature>
<keyword evidence="4" id="KW-1185">Reference proteome</keyword>
<keyword evidence="1" id="KW-0472">Membrane</keyword>
<dbReference type="EMBL" id="CAXDID020000178">
    <property type="protein sequence ID" value="CAL6049276.1"/>
    <property type="molecule type" value="Genomic_DNA"/>
</dbReference>
<evidence type="ECO:0000313" key="4">
    <source>
        <dbReference type="Proteomes" id="UP001642409"/>
    </source>
</evidence>
<accession>A0AA86QGJ0</accession>
<evidence type="ECO:0000313" key="3">
    <source>
        <dbReference type="EMBL" id="CAL6049276.1"/>
    </source>
</evidence>
<evidence type="ECO:0000256" key="1">
    <source>
        <dbReference type="SAM" id="Phobius"/>
    </source>
</evidence>
<gene>
    <name evidence="2" type="ORF">HINF_LOCUS42038</name>
    <name evidence="3" type="ORF">HINF_LOCUS43130</name>
</gene>
<keyword evidence="1" id="KW-1133">Transmembrane helix</keyword>
<organism evidence="2">
    <name type="scientific">Hexamita inflata</name>
    <dbReference type="NCBI Taxonomy" id="28002"/>
    <lineage>
        <taxon>Eukaryota</taxon>
        <taxon>Metamonada</taxon>
        <taxon>Diplomonadida</taxon>
        <taxon>Hexamitidae</taxon>
        <taxon>Hexamitinae</taxon>
        <taxon>Hexamita</taxon>
    </lineage>
</organism>
<feature type="transmembrane region" description="Helical" evidence="1">
    <location>
        <begin position="12"/>
        <end position="33"/>
    </location>
</feature>
<protein>
    <submittedName>
        <fullName evidence="2">Plasma-membrane choline transporter</fullName>
    </submittedName>
    <submittedName>
        <fullName evidence="3">Plasma-membrane_choline transporter</fullName>
    </submittedName>
</protein>
<keyword evidence="1" id="KW-0812">Transmembrane</keyword>
<feature type="transmembrane region" description="Helical" evidence="1">
    <location>
        <begin position="65"/>
        <end position="89"/>
    </location>
</feature>
<evidence type="ECO:0000313" key="2">
    <source>
        <dbReference type="EMBL" id="CAI9954393.1"/>
    </source>
</evidence>
<dbReference type="EMBL" id="CATOUU010000848">
    <property type="protein sequence ID" value="CAI9954393.1"/>
    <property type="molecule type" value="Genomic_DNA"/>
</dbReference>
<dbReference type="AlphaFoldDB" id="A0AA86QGJ0"/>
<proteinExistence type="predicted"/>
<reference evidence="3 4" key="2">
    <citation type="submission" date="2024-07" db="EMBL/GenBank/DDBJ databases">
        <authorList>
            <person name="Akdeniz Z."/>
        </authorList>
    </citation>
    <scope>NUCLEOTIDE SEQUENCE [LARGE SCALE GENOMIC DNA]</scope>
</reference>
<sequence length="167" mass="19806">MPKPLLTVAQNLHLNFKIIATIIYQTFLIFYQVPQMNPEFTKLRFDSIIYFEDKNAQKVVNYNTVFAKGLSSFFLFIGKVFATACGAIIKTNQMFAPTIFTLIGSFFLSCYIIEIVKLVVDINIYFYFLYEETYMMREREYTKMQFNKFTQLETFTIIFLPHIYAVW</sequence>